<evidence type="ECO:0000313" key="3">
    <source>
        <dbReference type="EMBL" id="SDF12376.1"/>
    </source>
</evidence>
<dbReference type="InterPro" id="IPR036188">
    <property type="entry name" value="FAD/NAD-bd_sf"/>
</dbReference>
<dbReference type="InterPro" id="IPR038732">
    <property type="entry name" value="HpyO/CreE_NAD-binding"/>
</dbReference>
<organism evidence="3 4">
    <name type="scientific">Sphingomonas carotinifaciens</name>
    <dbReference type="NCBI Taxonomy" id="1166323"/>
    <lineage>
        <taxon>Bacteria</taxon>
        <taxon>Pseudomonadati</taxon>
        <taxon>Pseudomonadota</taxon>
        <taxon>Alphaproteobacteria</taxon>
        <taxon>Sphingomonadales</taxon>
        <taxon>Sphingomonadaceae</taxon>
        <taxon>Sphingomonas</taxon>
    </lineage>
</organism>
<dbReference type="PANTHER" id="PTHR40254">
    <property type="entry name" value="BLR0577 PROTEIN"/>
    <property type="match status" value="1"/>
</dbReference>
<name>A0A1G7IIL2_9SPHN</name>
<sequence length="457" mass="49524">MAQSDLLLAADADHVVIVGAGFSGTLLAINLLRHQGPRVTLVERRPEQLARGVAYSAAHPDHLLNVRAERMSALPDESGHFVEWLAREGKGDRHSFVPRRIYGAYLRAMLDAATAQAGGRLRLVTGEVCAIDRPGSGVTLAMADGTRIAADVAVLALGNLPPHTPPGIDPAVPGYCPDPWSADIAQGLADDDRVILVGTGLTAIDAALLLDARGFRGEILALSRRGLAPRRHAEGAHVPGLRDRPQGRPSALVATVRARAGEIGWRGAVDELRPVTQMLWGATDDADRRRFLRHLRPYWDVHRHRLAPQVADRIDALVDSGRLRFVAGKSVATEAAPSGLTLHWRPRGTDWVERTPAARLVNCTGPQGDLLRSDEPLIRHLLVEGAIRPDPLRLGLEVDRQSRAIDAGGEAQDRLYCIGPMTRGGLWEAVAVPDLRQQVWDLARRLSHAQWVGGEGL</sequence>
<dbReference type="SUPFAM" id="SSF51905">
    <property type="entry name" value="FAD/NAD(P)-binding domain"/>
    <property type="match status" value="1"/>
</dbReference>
<evidence type="ECO:0000313" key="4">
    <source>
        <dbReference type="Proteomes" id="UP000323502"/>
    </source>
</evidence>
<dbReference type="Pfam" id="PF13454">
    <property type="entry name" value="NAD_binding_9"/>
    <property type="match status" value="1"/>
</dbReference>
<reference evidence="2 5" key="2">
    <citation type="submission" date="2019-12" db="EMBL/GenBank/DDBJ databases">
        <authorList>
            <person name="Zheng J."/>
        </authorList>
    </citation>
    <scope>NUCLEOTIDE SEQUENCE [LARGE SCALE GENOMIC DNA]</scope>
    <source>
        <strain evidence="2 5">DSM 27347</strain>
    </source>
</reference>
<reference evidence="3 4" key="1">
    <citation type="submission" date="2016-10" db="EMBL/GenBank/DDBJ databases">
        <authorList>
            <person name="Varghese N."/>
            <person name="Submissions S."/>
        </authorList>
    </citation>
    <scope>NUCLEOTIDE SEQUENCE [LARGE SCALE GENOMIC DNA]</scope>
    <source>
        <strain evidence="3 4">S7-754</strain>
    </source>
</reference>
<dbReference type="AlphaFoldDB" id="A0A1G7IIL2"/>
<gene>
    <name evidence="2" type="ORF">GQR91_11365</name>
    <name evidence="3" type="ORF">SAMN05216557_102258</name>
</gene>
<protein>
    <submittedName>
        <fullName evidence="2">NAD(P)-binding protein</fullName>
    </submittedName>
</protein>
<dbReference type="Proteomes" id="UP000436801">
    <property type="component" value="Unassembled WGS sequence"/>
</dbReference>
<dbReference type="Proteomes" id="UP000323502">
    <property type="component" value="Unassembled WGS sequence"/>
</dbReference>
<dbReference type="RefSeq" id="WP_149681681.1">
    <property type="nucleotide sequence ID" value="NZ_FNBI01000002.1"/>
</dbReference>
<accession>A0A1G7IIL2</accession>
<feature type="domain" description="FAD-dependent urate hydroxylase HpyO/Asp monooxygenase CreE-like FAD/NAD(P)-binding" evidence="1">
    <location>
        <begin position="16"/>
        <end position="159"/>
    </location>
</feature>
<dbReference type="InterPro" id="IPR052189">
    <property type="entry name" value="L-asp_N-monooxygenase_NS-form"/>
</dbReference>
<dbReference type="EMBL" id="WSUT01000005">
    <property type="protein sequence ID" value="MWC44245.1"/>
    <property type="molecule type" value="Genomic_DNA"/>
</dbReference>
<dbReference type="Gene3D" id="3.50.50.60">
    <property type="entry name" value="FAD/NAD(P)-binding domain"/>
    <property type="match status" value="1"/>
</dbReference>
<dbReference type="PANTHER" id="PTHR40254:SF1">
    <property type="entry name" value="BLR0577 PROTEIN"/>
    <property type="match status" value="1"/>
</dbReference>
<keyword evidence="4" id="KW-1185">Reference proteome</keyword>
<evidence type="ECO:0000313" key="5">
    <source>
        <dbReference type="Proteomes" id="UP000436801"/>
    </source>
</evidence>
<evidence type="ECO:0000313" key="2">
    <source>
        <dbReference type="EMBL" id="MWC44245.1"/>
    </source>
</evidence>
<dbReference type="OrthoDB" id="101972at2"/>
<dbReference type="EMBL" id="FNBI01000002">
    <property type="protein sequence ID" value="SDF12376.1"/>
    <property type="molecule type" value="Genomic_DNA"/>
</dbReference>
<proteinExistence type="predicted"/>
<evidence type="ECO:0000259" key="1">
    <source>
        <dbReference type="Pfam" id="PF13454"/>
    </source>
</evidence>